<feature type="chain" id="PRO_5029737031" evidence="1">
    <location>
        <begin position="25"/>
        <end position="534"/>
    </location>
</feature>
<name>A0A7M5UTJ0_9CNID</name>
<feature type="signal peptide" evidence="1">
    <location>
        <begin position="1"/>
        <end position="24"/>
    </location>
</feature>
<dbReference type="AlphaFoldDB" id="A0A7M5UTJ0"/>
<accession>A0A7M5UTJ0</accession>
<reference evidence="2" key="1">
    <citation type="submission" date="2021-01" db="UniProtKB">
        <authorList>
            <consortium name="EnsemblMetazoa"/>
        </authorList>
    </citation>
    <scope>IDENTIFICATION</scope>
</reference>
<dbReference type="Gene3D" id="3.30.1360.180">
    <property type="match status" value="1"/>
</dbReference>
<dbReference type="Pfam" id="PF01663">
    <property type="entry name" value="Phosphodiest"/>
    <property type="match status" value="1"/>
</dbReference>
<dbReference type="CDD" id="cd16018">
    <property type="entry name" value="Enpp"/>
    <property type="match status" value="1"/>
</dbReference>
<proteinExistence type="predicted"/>
<evidence type="ECO:0000256" key="1">
    <source>
        <dbReference type="SAM" id="SignalP"/>
    </source>
</evidence>
<sequence>MCFFGIFKVFAVFTLMNITLPVMSDRRPEESTILKKPQKVLLVSIDGFRWDLHKITDTPNIDRVIKNGVTVDHVLNVFPTKTLPNHQSIVTGLFPEHHGMVDNDFIDKDLGATFSLENQKCMEDPKFWQQSLPIWIQVQRQTKYNTGNLFWPGYKVPYKNYNLFFNGTPAYHFKDNYYNETSTYLPSKSLQFLYEKGMGDYNKTFYKLIDQAVEWLAQDDVIFVPLYSMEPDLTLHESGVEHKDVKKQIEQLDQYVGFIYDNITRHPALKDQVNVIFIGDHGHVTTSADRMIDLSKLVNITRDIEGVFGFTNVFLYIMPNKTRKVYEQLKSKADKSTLFRVFLKENIPKYLHIGDNSRTGDILILPEPGWIVVDKTRLPDYLKEPDWVRSEHGYDSMNRDMSPGFFAFGPMLKKGFKKFCIKTVDLYELMCKILGISPDPNDGKFDRVKPLLIKNKNRKAWKSLKDNIYEDWSLDGNSYQNNLTMNGDFSANTTYIDDNVKDRSSYVGNLTTKTKLNNGNILRNDDAPSLKDFS</sequence>
<evidence type="ECO:0000313" key="2">
    <source>
        <dbReference type="EnsemblMetazoa" id="CLYHEMP005596.1"/>
    </source>
</evidence>
<evidence type="ECO:0000313" key="3">
    <source>
        <dbReference type="Proteomes" id="UP000594262"/>
    </source>
</evidence>
<dbReference type="SUPFAM" id="SSF53649">
    <property type="entry name" value="Alkaline phosphatase-like"/>
    <property type="match status" value="1"/>
</dbReference>
<organism evidence="2 3">
    <name type="scientific">Clytia hemisphaerica</name>
    <dbReference type="NCBI Taxonomy" id="252671"/>
    <lineage>
        <taxon>Eukaryota</taxon>
        <taxon>Metazoa</taxon>
        <taxon>Cnidaria</taxon>
        <taxon>Hydrozoa</taxon>
        <taxon>Hydroidolina</taxon>
        <taxon>Leptothecata</taxon>
        <taxon>Obeliida</taxon>
        <taxon>Clytiidae</taxon>
        <taxon>Clytia</taxon>
    </lineage>
</organism>
<dbReference type="GO" id="GO:0016787">
    <property type="term" value="F:hydrolase activity"/>
    <property type="evidence" value="ECO:0007669"/>
    <property type="project" value="UniProtKB-ARBA"/>
</dbReference>
<dbReference type="PANTHER" id="PTHR10151:SF120">
    <property type="entry name" value="BIS(5'-ADENOSYL)-TRIPHOSPHATASE"/>
    <property type="match status" value="1"/>
</dbReference>
<dbReference type="OrthoDB" id="415411at2759"/>
<keyword evidence="3" id="KW-1185">Reference proteome</keyword>
<keyword evidence="1" id="KW-0732">Signal</keyword>
<dbReference type="InterPro" id="IPR017850">
    <property type="entry name" value="Alkaline_phosphatase_core_sf"/>
</dbReference>
<protein>
    <submittedName>
        <fullName evidence="2">Uncharacterized protein</fullName>
    </submittedName>
</protein>
<dbReference type="EnsemblMetazoa" id="CLYHEMT005596.1">
    <property type="protein sequence ID" value="CLYHEMP005596.1"/>
    <property type="gene ID" value="CLYHEMG005596"/>
</dbReference>
<dbReference type="Gene3D" id="3.40.720.10">
    <property type="entry name" value="Alkaline Phosphatase, subunit A"/>
    <property type="match status" value="1"/>
</dbReference>
<dbReference type="PANTHER" id="PTHR10151">
    <property type="entry name" value="ECTONUCLEOTIDE PYROPHOSPHATASE/PHOSPHODIESTERASE"/>
    <property type="match status" value="1"/>
</dbReference>
<dbReference type="Proteomes" id="UP000594262">
    <property type="component" value="Unplaced"/>
</dbReference>
<dbReference type="InterPro" id="IPR002591">
    <property type="entry name" value="Phosphodiest/P_Trfase"/>
</dbReference>